<reference evidence="2 3" key="1">
    <citation type="journal article" date="2020" name="Nat. Food">
        <title>A phased Vanilla planifolia genome enables genetic improvement of flavour and production.</title>
        <authorList>
            <person name="Hasing T."/>
            <person name="Tang H."/>
            <person name="Brym M."/>
            <person name="Khazi F."/>
            <person name="Huang T."/>
            <person name="Chambers A.H."/>
        </authorList>
    </citation>
    <scope>NUCLEOTIDE SEQUENCE [LARGE SCALE GENOMIC DNA]</scope>
    <source>
        <tissue evidence="2">Leaf</tissue>
    </source>
</reference>
<proteinExistence type="predicted"/>
<organism evidence="2 3">
    <name type="scientific">Vanilla planifolia</name>
    <name type="common">Vanilla</name>
    <dbReference type="NCBI Taxonomy" id="51239"/>
    <lineage>
        <taxon>Eukaryota</taxon>
        <taxon>Viridiplantae</taxon>
        <taxon>Streptophyta</taxon>
        <taxon>Embryophyta</taxon>
        <taxon>Tracheophyta</taxon>
        <taxon>Spermatophyta</taxon>
        <taxon>Magnoliopsida</taxon>
        <taxon>Liliopsida</taxon>
        <taxon>Asparagales</taxon>
        <taxon>Orchidaceae</taxon>
        <taxon>Vanilloideae</taxon>
        <taxon>Vanilleae</taxon>
        <taxon>Vanilla</taxon>
    </lineage>
</organism>
<dbReference type="Proteomes" id="UP000639772">
    <property type="component" value="Unassembled WGS sequence"/>
</dbReference>
<gene>
    <name evidence="2" type="ORF">HPP92_008197</name>
</gene>
<evidence type="ECO:0000313" key="2">
    <source>
        <dbReference type="EMBL" id="KAG0486102.1"/>
    </source>
</evidence>
<evidence type="ECO:0000313" key="3">
    <source>
        <dbReference type="Proteomes" id="UP000639772"/>
    </source>
</evidence>
<dbReference type="PANTHER" id="PTHR35103:SF1">
    <property type="entry name" value="OS06G0115700 PROTEIN"/>
    <property type="match status" value="1"/>
</dbReference>
<sequence>MVVALGPGKFYGSSLPRPRFFTDVKFNKERVDPPVDVLDPLLSWAHGAHWSMGGLSFERLRLQGRIEGSIKKLRAQQLQSRKQKKATPPLAAALKIKSTGVQPPSLEALGSESPASEEDTVSVAPSPPLKKKRARKLADEFEKVASDAKRIRGDLVHSDTGKHALRKEAAVATRTRSRSSPIVQKETIGGAAASVMARRMSPRKFSLRIN</sequence>
<protein>
    <submittedName>
        <fullName evidence="2">Uncharacterized protein</fullName>
    </submittedName>
</protein>
<dbReference type="PANTHER" id="PTHR35103">
    <property type="entry name" value="OS06G0115700 PROTEIN"/>
    <property type="match status" value="1"/>
</dbReference>
<accession>A0A835RHK5</accession>
<feature type="region of interest" description="Disordered" evidence="1">
    <location>
        <begin position="102"/>
        <end position="129"/>
    </location>
</feature>
<comment type="caution">
    <text evidence="2">The sequence shown here is derived from an EMBL/GenBank/DDBJ whole genome shotgun (WGS) entry which is preliminary data.</text>
</comment>
<dbReference type="OrthoDB" id="1723663at2759"/>
<dbReference type="AlphaFoldDB" id="A0A835RHK5"/>
<name>A0A835RHK5_VANPL</name>
<dbReference type="EMBL" id="JADCNM010000004">
    <property type="protein sequence ID" value="KAG0486102.1"/>
    <property type="molecule type" value="Genomic_DNA"/>
</dbReference>
<evidence type="ECO:0000256" key="1">
    <source>
        <dbReference type="SAM" id="MobiDB-lite"/>
    </source>
</evidence>